<dbReference type="Proteomes" id="UP000315295">
    <property type="component" value="Unassembled WGS sequence"/>
</dbReference>
<reference evidence="1 2" key="1">
    <citation type="journal article" date="2019" name="G3 (Bethesda)">
        <title>Sequencing of a Wild Apple (Malus baccata) Genome Unravels the Differences Between Cultivated and Wild Apple Species Regarding Disease Resistance and Cold Tolerance.</title>
        <authorList>
            <person name="Chen X."/>
        </authorList>
    </citation>
    <scope>NUCLEOTIDE SEQUENCE [LARGE SCALE GENOMIC DNA]</scope>
    <source>
        <strain evidence="2">cv. Shandingzi</strain>
        <tissue evidence="1">Leaves</tissue>
    </source>
</reference>
<accession>A0A540MHW3</accession>
<proteinExistence type="predicted"/>
<name>A0A540MHW3_MALBA</name>
<comment type="caution">
    <text evidence="1">The sequence shown here is derived from an EMBL/GenBank/DDBJ whole genome shotgun (WGS) entry which is preliminary data.</text>
</comment>
<protein>
    <submittedName>
        <fullName evidence="1">Uncharacterized protein</fullName>
    </submittedName>
</protein>
<organism evidence="1 2">
    <name type="scientific">Malus baccata</name>
    <name type="common">Siberian crab apple</name>
    <name type="synonym">Pyrus baccata</name>
    <dbReference type="NCBI Taxonomy" id="106549"/>
    <lineage>
        <taxon>Eukaryota</taxon>
        <taxon>Viridiplantae</taxon>
        <taxon>Streptophyta</taxon>
        <taxon>Embryophyta</taxon>
        <taxon>Tracheophyta</taxon>
        <taxon>Spermatophyta</taxon>
        <taxon>Magnoliopsida</taxon>
        <taxon>eudicotyledons</taxon>
        <taxon>Gunneridae</taxon>
        <taxon>Pentapetalae</taxon>
        <taxon>rosids</taxon>
        <taxon>fabids</taxon>
        <taxon>Rosales</taxon>
        <taxon>Rosaceae</taxon>
        <taxon>Amygdaloideae</taxon>
        <taxon>Maleae</taxon>
        <taxon>Malus</taxon>
    </lineage>
</organism>
<gene>
    <name evidence="1" type="ORF">C1H46_016135</name>
</gene>
<keyword evidence="2" id="KW-1185">Reference proteome</keyword>
<dbReference type="AlphaFoldDB" id="A0A540MHW3"/>
<sequence length="122" mass="14072">MSIFESFFRKPEIGSHWNTSQPVDNITWRSSECEHRLGPFSLDRTLWVQGYQFGSVEGLLQEFQTSAECRRVYLPDPDDGELPDAACRSLINEFSEVFQAGFIMKPCQGWIYKPSESEGLHF</sequence>
<dbReference type="EMBL" id="VIEB01000255">
    <property type="protein sequence ID" value="TQD98314.1"/>
    <property type="molecule type" value="Genomic_DNA"/>
</dbReference>
<evidence type="ECO:0000313" key="1">
    <source>
        <dbReference type="EMBL" id="TQD98314.1"/>
    </source>
</evidence>
<evidence type="ECO:0000313" key="2">
    <source>
        <dbReference type="Proteomes" id="UP000315295"/>
    </source>
</evidence>